<feature type="transmembrane region" description="Helical" evidence="1">
    <location>
        <begin position="178"/>
        <end position="198"/>
    </location>
</feature>
<keyword evidence="2" id="KW-0732">Signal</keyword>
<gene>
    <name evidence="3" type="ORF">CISIN_1g042578mg</name>
</gene>
<reference evidence="3 4" key="1">
    <citation type="submission" date="2014-04" db="EMBL/GenBank/DDBJ databases">
        <authorList>
            <consortium name="International Citrus Genome Consortium"/>
            <person name="Gmitter F."/>
            <person name="Chen C."/>
            <person name="Farmerie W."/>
            <person name="Harkins T."/>
            <person name="Desany B."/>
            <person name="Mohiuddin M."/>
            <person name="Kodira C."/>
            <person name="Borodovsky M."/>
            <person name="Lomsadze A."/>
            <person name="Burns P."/>
            <person name="Jenkins J."/>
            <person name="Prochnik S."/>
            <person name="Shu S."/>
            <person name="Chapman J."/>
            <person name="Pitluck S."/>
            <person name="Schmutz J."/>
            <person name="Rokhsar D."/>
        </authorList>
    </citation>
    <scope>NUCLEOTIDE SEQUENCE</scope>
</reference>
<dbReference type="PANTHER" id="PTHR37891">
    <property type="entry name" value="OS06G0113900 PROTEIN"/>
    <property type="match status" value="1"/>
</dbReference>
<feature type="transmembrane region" description="Helical" evidence="1">
    <location>
        <begin position="34"/>
        <end position="55"/>
    </location>
</feature>
<feature type="transmembrane region" description="Helical" evidence="1">
    <location>
        <begin position="210"/>
        <end position="231"/>
    </location>
</feature>
<protein>
    <submittedName>
        <fullName evidence="3">Uncharacterized protein</fullName>
    </submittedName>
</protein>
<feature type="chain" id="PRO_5013153131" evidence="2">
    <location>
        <begin position="16"/>
        <end position="240"/>
    </location>
</feature>
<evidence type="ECO:0000256" key="2">
    <source>
        <dbReference type="SAM" id="SignalP"/>
    </source>
</evidence>
<dbReference type="Proteomes" id="UP000027120">
    <property type="component" value="Unassembled WGS sequence"/>
</dbReference>
<keyword evidence="1" id="KW-1133">Transmembrane helix</keyword>
<feature type="non-terminal residue" evidence="3">
    <location>
        <position position="240"/>
    </location>
</feature>
<accession>A0A067EY82</accession>
<keyword evidence="1" id="KW-0812">Transmembrane</keyword>
<proteinExistence type="predicted"/>
<feature type="transmembrane region" description="Helical" evidence="1">
    <location>
        <begin position="93"/>
        <end position="113"/>
    </location>
</feature>
<feature type="transmembrane region" description="Helical" evidence="1">
    <location>
        <begin position="125"/>
        <end position="158"/>
    </location>
</feature>
<evidence type="ECO:0000313" key="3">
    <source>
        <dbReference type="EMBL" id="KDO58815.1"/>
    </source>
</evidence>
<name>A0A067EY82_CITSI</name>
<evidence type="ECO:0000313" key="4">
    <source>
        <dbReference type="Proteomes" id="UP000027120"/>
    </source>
</evidence>
<dbReference type="PANTHER" id="PTHR37891:SF1">
    <property type="entry name" value="OS06G0113900 PROTEIN"/>
    <property type="match status" value="1"/>
</dbReference>
<dbReference type="EMBL" id="KK784945">
    <property type="protein sequence ID" value="KDO58815.1"/>
    <property type="molecule type" value="Genomic_DNA"/>
</dbReference>
<organism evidence="3 4">
    <name type="scientific">Citrus sinensis</name>
    <name type="common">Sweet orange</name>
    <name type="synonym">Citrus aurantium var. sinensis</name>
    <dbReference type="NCBI Taxonomy" id="2711"/>
    <lineage>
        <taxon>Eukaryota</taxon>
        <taxon>Viridiplantae</taxon>
        <taxon>Streptophyta</taxon>
        <taxon>Embryophyta</taxon>
        <taxon>Tracheophyta</taxon>
        <taxon>Spermatophyta</taxon>
        <taxon>Magnoliopsida</taxon>
        <taxon>eudicotyledons</taxon>
        <taxon>Gunneridae</taxon>
        <taxon>Pentapetalae</taxon>
        <taxon>rosids</taxon>
        <taxon>malvids</taxon>
        <taxon>Sapindales</taxon>
        <taxon>Rutaceae</taxon>
        <taxon>Aurantioideae</taxon>
        <taxon>Citrus</taxon>
    </lineage>
</organism>
<sequence>MEWTLISWAIGLILASPLFGLISKQLDHGYNPQLIARAATAIGSLFSIVALYIVASASHTRHLGLMVRGYTGPTLKRSQFPTRRGVSGWFSEYATAAGGLGSAIFSAFTYHMLRNKKGPFVSLWVVLIVIFMSSFSSMCIFTGVIFFLFLYFWIIYFIFPSSSMTLLPPLQHVIKADAVRMQLLGFLLPLLTSVTGFYSKEKNWQRHHVLLFAAIQSTSAGFLHAFGRVLLLDCTPHGKE</sequence>
<keyword evidence="1" id="KW-0472">Membrane</keyword>
<feature type="transmembrane region" description="Helical" evidence="1">
    <location>
        <begin position="6"/>
        <end position="22"/>
    </location>
</feature>
<evidence type="ECO:0000256" key="1">
    <source>
        <dbReference type="SAM" id="Phobius"/>
    </source>
</evidence>
<dbReference type="AlphaFoldDB" id="A0A067EY82"/>
<keyword evidence="4" id="KW-1185">Reference proteome</keyword>
<feature type="signal peptide" evidence="2">
    <location>
        <begin position="1"/>
        <end position="15"/>
    </location>
</feature>